<reference evidence="1" key="1">
    <citation type="submission" date="2019-06" db="EMBL/GenBank/DDBJ databases">
        <authorList>
            <person name="Zheng W."/>
        </authorList>
    </citation>
    <scope>NUCLEOTIDE SEQUENCE</scope>
    <source>
        <strain evidence="1">QDHG01</strain>
    </source>
</reference>
<evidence type="ECO:0000313" key="1">
    <source>
        <dbReference type="EMBL" id="TNV67764.1"/>
    </source>
</evidence>
<comment type="caution">
    <text evidence="1">The sequence shown here is derived from an EMBL/GenBank/DDBJ whole genome shotgun (WGS) entry which is preliminary data.</text>
</comment>
<dbReference type="AlphaFoldDB" id="A0A8J8N8X9"/>
<sequence>MGMDDINVAKIVCNQKICRNCLQRRISLSKLNGCVITKGAINTWTTKAVNINFNSRNLAKSLRQLDNVYSSTAIDCWWPLFSDNSNTSSAHFPRVSSCSRQIESTWVALSHGSL</sequence>
<organism evidence="1 2">
    <name type="scientific">Halteria grandinella</name>
    <dbReference type="NCBI Taxonomy" id="5974"/>
    <lineage>
        <taxon>Eukaryota</taxon>
        <taxon>Sar</taxon>
        <taxon>Alveolata</taxon>
        <taxon>Ciliophora</taxon>
        <taxon>Intramacronucleata</taxon>
        <taxon>Spirotrichea</taxon>
        <taxon>Stichotrichia</taxon>
        <taxon>Sporadotrichida</taxon>
        <taxon>Halteriidae</taxon>
        <taxon>Halteria</taxon>
    </lineage>
</organism>
<keyword evidence="2" id="KW-1185">Reference proteome</keyword>
<gene>
    <name evidence="1" type="ORF">FGO68_gene7531</name>
</gene>
<proteinExistence type="predicted"/>
<protein>
    <submittedName>
        <fullName evidence="1">Uncharacterized protein</fullName>
    </submittedName>
</protein>
<accession>A0A8J8N8X9</accession>
<dbReference type="EMBL" id="RRYP01036387">
    <property type="protein sequence ID" value="TNV67764.1"/>
    <property type="molecule type" value="Genomic_DNA"/>
</dbReference>
<dbReference type="Proteomes" id="UP000785679">
    <property type="component" value="Unassembled WGS sequence"/>
</dbReference>
<name>A0A8J8N8X9_HALGN</name>
<evidence type="ECO:0000313" key="2">
    <source>
        <dbReference type="Proteomes" id="UP000785679"/>
    </source>
</evidence>